<sequence length="327" mass="34614">MTLQNSISLKGLLTIGAMIGIFLSANAQSTSTASPSQTSTYQMPLGNFEVIAISDGTIALNLHTLLHDATPGELDSLMQQHFPDSIAQTAITAFLVKGNGQQILMDAGCGSFFGASLGKVTTNLLAAGTRPEDINAVLLTHLHADHVGGLVNNGNRVFTNAMLYISQPEADFWLNAANKATANKRAQPFFDGAQAAIAPYQKAGKVKTFQPGAQLFPGISSAPSFGHTPGESFYILESKGQKLMFWGDVIHAGAIQFANPSITIDFDVDLAAAEATRKKAFTDAVKKGYWIAAPHLAFPGIGHVKAVGKRYEWVPVNGGGVVTKVSR</sequence>
<dbReference type="GO" id="GO:0016787">
    <property type="term" value="F:hydrolase activity"/>
    <property type="evidence" value="ECO:0007669"/>
    <property type="project" value="UniProtKB-KW"/>
</dbReference>
<accession>A0A173MHE5</accession>
<dbReference type="Gene3D" id="3.60.15.10">
    <property type="entry name" value="Ribonuclease Z/Hydroxyacylglutathione hydrolase-like"/>
    <property type="match status" value="1"/>
</dbReference>
<protein>
    <submittedName>
        <fullName evidence="7">Glyoxylase, beta-lactamase superfamily II</fullName>
    </submittedName>
</protein>
<dbReference type="GO" id="GO:0046872">
    <property type="term" value="F:metal ion binding"/>
    <property type="evidence" value="ECO:0007669"/>
    <property type="project" value="UniProtKB-KW"/>
</dbReference>
<dbReference type="STRING" id="477680.SAMN05421788_102516"/>
<evidence type="ECO:0000313" key="8">
    <source>
        <dbReference type="Proteomes" id="UP000186917"/>
    </source>
</evidence>
<keyword evidence="5" id="KW-0732">Signal</keyword>
<dbReference type="SMART" id="SM00849">
    <property type="entry name" value="Lactamase_B"/>
    <property type="match status" value="1"/>
</dbReference>
<proteinExistence type="inferred from homology"/>
<dbReference type="PANTHER" id="PTHR42978:SF6">
    <property type="entry name" value="QUORUM-QUENCHING LACTONASE YTNP-RELATED"/>
    <property type="match status" value="1"/>
</dbReference>
<dbReference type="EMBL" id="FTOR01000002">
    <property type="protein sequence ID" value="SIS98866.1"/>
    <property type="molecule type" value="Genomic_DNA"/>
</dbReference>
<keyword evidence="4" id="KW-0862">Zinc</keyword>
<dbReference type="RefSeq" id="WP_076378320.1">
    <property type="nucleotide sequence ID" value="NZ_AP017422.1"/>
</dbReference>
<reference evidence="8" key="1">
    <citation type="submission" date="2017-01" db="EMBL/GenBank/DDBJ databases">
        <authorList>
            <person name="Varghese N."/>
            <person name="Submissions S."/>
        </authorList>
    </citation>
    <scope>NUCLEOTIDE SEQUENCE [LARGE SCALE GENOMIC DNA]</scope>
    <source>
        <strain evidence="8">DSM 21054</strain>
    </source>
</reference>
<gene>
    <name evidence="7" type="ORF">SAMN05421788_102516</name>
</gene>
<dbReference type="InterPro" id="IPR036866">
    <property type="entry name" value="RibonucZ/Hydroxyglut_hydro"/>
</dbReference>
<evidence type="ECO:0000256" key="3">
    <source>
        <dbReference type="ARBA" id="ARBA00022801"/>
    </source>
</evidence>
<dbReference type="PANTHER" id="PTHR42978">
    <property type="entry name" value="QUORUM-QUENCHING LACTONASE YTNP-RELATED-RELATED"/>
    <property type="match status" value="1"/>
</dbReference>
<dbReference type="AlphaFoldDB" id="A0A173MHE5"/>
<name>A0A173MHE5_9BACT</name>
<dbReference type="Proteomes" id="UP000186917">
    <property type="component" value="Unassembled WGS sequence"/>
</dbReference>
<evidence type="ECO:0000256" key="1">
    <source>
        <dbReference type="ARBA" id="ARBA00007749"/>
    </source>
</evidence>
<keyword evidence="3" id="KW-0378">Hydrolase</keyword>
<evidence type="ECO:0000256" key="4">
    <source>
        <dbReference type="ARBA" id="ARBA00022833"/>
    </source>
</evidence>
<dbReference type="InterPro" id="IPR051013">
    <property type="entry name" value="MBL_superfamily_lactonases"/>
</dbReference>
<feature type="signal peptide" evidence="5">
    <location>
        <begin position="1"/>
        <end position="27"/>
    </location>
</feature>
<evidence type="ECO:0000256" key="2">
    <source>
        <dbReference type="ARBA" id="ARBA00022723"/>
    </source>
</evidence>
<dbReference type="SUPFAM" id="SSF56281">
    <property type="entry name" value="Metallo-hydrolase/oxidoreductase"/>
    <property type="match status" value="1"/>
</dbReference>
<dbReference type="Pfam" id="PF00753">
    <property type="entry name" value="Lactamase_B"/>
    <property type="match status" value="1"/>
</dbReference>
<evidence type="ECO:0000256" key="5">
    <source>
        <dbReference type="SAM" id="SignalP"/>
    </source>
</evidence>
<keyword evidence="2" id="KW-0479">Metal-binding</keyword>
<comment type="similarity">
    <text evidence="1">Belongs to the metallo-beta-lactamase superfamily.</text>
</comment>
<evidence type="ECO:0000313" key="7">
    <source>
        <dbReference type="EMBL" id="SIS98866.1"/>
    </source>
</evidence>
<dbReference type="OrthoDB" id="9802897at2"/>
<keyword evidence="8" id="KW-1185">Reference proteome</keyword>
<feature type="chain" id="PRO_5030022970" evidence="5">
    <location>
        <begin position="28"/>
        <end position="327"/>
    </location>
</feature>
<evidence type="ECO:0000259" key="6">
    <source>
        <dbReference type="SMART" id="SM00849"/>
    </source>
</evidence>
<dbReference type="CDD" id="cd07720">
    <property type="entry name" value="OPHC2-like_MBL-fold"/>
    <property type="match status" value="1"/>
</dbReference>
<dbReference type="KEGG" id="fln:FLA_2871"/>
<dbReference type="InterPro" id="IPR001279">
    <property type="entry name" value="Metallo-B-lactamas"/>
</dbReference>
<organism evidence="7 8">
    <name type="scientific">Filimonas lacunae</name>
    <dbReference type="NCBI Taxonomy" id="477680"/>
    <lineage>
        <taxon>Bacteria</taxon>
        <taxon>Pseudomonadati</taxon>
        <taxon>Bacteroidota</taxon>
        <taxon>Chitinophagia</taxon>
        <taxon>Chitinophagales</taxon>
        <taxon>Chitinophagaceae</taxon>
        <taxon>Filimonas</taxon>
    </lineage>
</organism>
<feature type="domain" description="Metallo-beta-lactamase" evidence="6">
    <location>
        <begin position="90"/>
        <end position="295"/>
    </location>
</feature>